<dbReference type="EMBL" id="JACXVP010000005">
    <property type="protein sequence ID" value="KAG5604720.1"/>
    <property type="molecule type" value="Genomic_DNA"/>
</dbReference>
<dbReference type="AlphaFoldDB" id="A0A9J5YY45"/>
<organism evidence="1 2">
    <name type="scientific">Solanum commersonii</name>
    <name type="common">Commerson's wild potato</name>
    <name type="synonym">Commerson's nightshade</name>
    <dbReference type="NCBI Taxonomy" id="4109"/>
    <lineage>
        <taxon>Eukaryota</taxon>
        <taxon>Viridiplantae</taxon>
        <taxon>Streptophyta</taxon>
        <taxon>Embryophyta</taxon>
        <taxon>Tracheophyta</taxon>
        <taxon>Spermatophyta</taxon>
        <taxon>Magnoliopsida</taxon>
        <taxon>eudicotyledons</taxon>
        <taxon>Gunneridae</taxon>
        <taxon>Pentapetalae</taxon>
        <taxon>asterids</taxon>
        <taxon>lamiids</taxon>
        <taxon>Solanales</taxon>
        <taxon>Solanaceae</taxon>
        <taxon>Solanoideae</taxon>
        <taxon>Solaneae</taxon>
        <taxon>Solanum</taxon>
    </lineage>
</organism>
<dbReference type="OrthoDB" id="1302282at2759"/>
<reference evidence="1 2" key="1">
    <citation type="submission" date="2020-09" db="EMBL/GenBank/DDBJ databases">
        <title>De no assembly of potato wild relative species, Solanum commersonii.</title>
        <authorList>
            <person name="Cho K."/>
        </authorList>
    </citation>
    <scope>NUCLEOTIDE SEQUENCE [LARGE SCALE GENOMIC DNA]</scope>
    <source>
        <strain evidence="1">LZ3.2</strain>
        <tissue evidence="1">Leaf</tissue>
    </source>
</reference>
<accession>A0A9J5YY45</accession>
<evidence type="ECO:0000313" key="2">
    <source>
        <dbReference type="Proteomes" id="UP000824120"/>
    </source>
</evidence>
<comment type="caution">
    <text evidence="1">The sequence shown here is derived from an EMBL/GenBank/DDBJ whole genome shotgun (WGS) entry which is preliminary data.</text>
</comment>
<keyword evidence="2" id="KW-1185">Reference proteome</keyword>
<sequence>MHMWHEFDPDLLSYKNLCEEFKKEFDYFKVKQLLVAGPSGRYYIVEGDDAYFDTQCKNTMVDNNFTESFNAWILEARGMPNIKILEEIKD</sequence>
<dbReference type="Proteomes" id="UP000824120">
    <property type="component" value="Chromosome 5"/>
</dbReference>
<evidence type="ECO:0000313" key="1">
    <source>
        <dbReference type="EMBL" id="KAG5604720.1"/>
    </source>
</evidence>
<gene>
    <name evidence="1" type="ORF">H5410_026212</name>
</gene>
<name>A0A9J5YY45_SOLCO</name>
<proteinExistence type="predicted"/>
<protein>
    <submittedName>
        <fullName evidence="1">Uncharacterized protein</fullName>
    </submittedName>
</protein>